<protein>
    <recommendedName>
        <fullName evidence="3">CHCH domain-containing protein</fullName>
    </recommendedName>
</protein>
<gene>
    <name evidence="5" type="ORF">F8388_012036</name>
    <name evidence="4" type="ORF">G4B88_000080</name>
</gene>
<name>A0A7J6G0U7_CANSA</name>
<evidence type="ECO:0000313" key="7">
    <source>
        <dbReference type="Proteomes" id="UP000583929"/>
    </source>
</evidence>
<dbReference type="AlphaFoldDB" id="A0A7J6G0U7"/>
<feature type="compositionally biased region" description="Pro residues" evidence="2">
    <location>
        <begin position="21"/>
        <end position="35"/>
    </location>
</feature>
<evidence type="ECO:0000313" key="6">
    <source>
        <dbReference type="Proteomes" id="UP000525078"/>
    </source>
</evidence>
<dbReference type="PANTHER" id="PTHR36382:SF2">
    <property type="entry name" value="OS04G0635700 PROTEIN"/>
    <property type="match status" value="1"/>
</dbReference>
<sequence>MARRSSGRSAPRPAARSAPVRNPPQPASRAPPPAPAQQGGGGMLSGIGSTIAQGLAFGTGSAVAHRAVDSVMGPRTIQHETVVSEAAAAPAHAASSMGGADACNIHSRAFQDCINSYGSDISKCQFYMDMLAECKKNSSGIISKYLSLKMLSLRPCKSQCQSTFLPSITTPSSKLHQRLTQTTVHMRRRKVIGCTTSDNKGGGGESKTENRRTFLTIEEAGLVEISGLSPHERFLCRLTISSLNLLRVISEQEECSIEELNAGKICDWFVKDKLKREQNLDSAVLQWDDSDFQL</sequence>
<dbReference type="Proteomes" id="UP000525078">
    <property type="component" value="Unassembled WGS sequence"/>
</dbReference>
<evidence type="ECO:0000256" key="2">
    <source>
        <dbReference type="SAM" id="MobiDB-lite"/>
    </source>
</evidence>
<dbReference type="PANTHER" id="PTHR36382">
    <property type="entry name" value="OSJNBA0043L09.26 PROTEIN"/>
    <property type="match status" value="1"/>
</dbReference>
<feature type="compositionally biased region" description="Low complexity" evidence="2">
    <location>
        <begin position="7"/>
        <end position="20"/>
    </location>
</feature>
<dbReference type="EMBL" id="JAATIP010000063">
    <property type="protein sequence ID" value="KAF4381114.1"/>
    <property type="molecule type" value="Genomic_DNA"/>
</dbReference>
<comment type="caution">
    <text evidence="4">The sequence shown here is derived from an EMBL/GenBank/DDBJ whole genome shotgun (WGS) entry which is preliminary data.</text>
</comment>
<accession>A0A7J6G0U7</accession>
<evidence type="ECO:0000256" key="1">
    <source>
        <dbReference type="ARBA" id="ARBA00023157"/>
    </source>
</evidence>
<dbReference type="InterPro" id="IPR010625">
    <property type="entry name" value="CHCH"/>
</dbReference>
<organism evidence="4 7">
    <name type="scientific">Cannabis sativa</name>
    <name type="common">Hemp</name>
    <name type="synonym">Marijuana</name>
    <dbReference type="NCBI Taxonomy" id="3483"/>
    <lineage>
        <taxon>Eukaryota</taxon>
        <taxon>Viridiplantae</taxon>
        <taxon>Streptophyta</taxon>
        <taxon>Embryophyta</taxon>
        <taxon>Tracheophyta</taxon>
        <taxon>Spermatophyta</taxon>
        <taxon>Magnoliopsida</taxon>
        <taxon>eudicotyledons</taxon>
        <taxon>Gunneridae</taxon>
        <taxon>Pentapetalae</taxon>
        <taxon>rosids</taxon>
        <taxon>fabids</taxon>
        <taxon>Rosales</taxon>
        <taxon>Cannabaceae</taxon>
        <taxon>Cannabis</taxon>
    </lineage>
</organism>
<keyword evidence="7" id="KW-1185">Reference proteome</keyword>
<feature type="region of interest" description="Disordered" evidence="2">
    <location>
        <begin position="1"/>
        <end position="45"/>
    </location>
</feature>
<proteinExistence type="predicted"/>
<evidence type="ECO:0000313" key="5">
    <source>
        <dbReference type="EMBL" id="KAF4381114.1"/>
    </source>
</evidence>
<dbReference type="EMBL" id="JAATIQ010000154">
    <property type="protein sequence ID" value="KAF4376392.1"/>
    <property type="molecule type" value="Genomic_DNA"/>
</dbReference>
<dbReference type="Proteomes" id="UP000583929">
    <property type="component" value="Unassembled WGS sequence"/>
</dbReference>
<keyword evidence="1" id="KW-1015">Disulfide bond</keyword>
<evidence type="ECO:0000313" key="4">
    <source>
        <dbReference type="EMBL" id="KAF4376392.1"/>
    </source>
</evidence>
<dbReference type="Pfam" id="PF06747">
    <property type="entry name" value="CHCH"/>
    <property type="match status" value="1"/>
</dbReference>
<reference evidence="6 7" key="1">
    <citation type="journal article" date="2020" name="bioRxiv">
        <title>Sequence and annotation of 42 cannabis genomes reveals extensive copy number variation in cannabinoid synthesis and pathogen resistance genes.</title>
        <authorList>
            <person name="Mckernan K.J."/>
            <person name="Helbert Y."/>
            <person name="Kane L.T."/>
            <person name="Ebling H."/>
            <person name="Zhang L."/>
            <person name="Liu B."/>
            <person name="Eaton Z."/>
            <person name="Mclaughlin S."/>
            <person name="Kingan S."/>
            <person name="Baybayan P."/>
            <person name="Concepcion G."/>
            <person name="Jordan M."/>
            <person name="Riva A."/>
            <person name="Barbazuk W."/>
            <person name="Harkins T."/>
        </authorList>
    </citation>
    <scope>NUCLEOTIDE SEQUENCE [LARGE SCALE GENOMIC DNA]</scope>
    <source>
        <strain evidence="6 7">cv. Jamaican Lion 4</strain>
        <strain evidence="4">Father</strain>
        <strain evidence="5">Mother</strain>
        <tissue evidence="4">Leaf</tissue>
    </source>
</reference>
<feature type="domain" description="CHCH" evidence="3">
    <location>
        <begin position="103"/>
        <end position="137"/>
    </location>
</feature>
<evidence type="ECO:0000259" key="3">
    <source>
        <dbReference type="Pfam" id="PF06747"/>
    </source>
</evidence>